<feature type="compositionally biased region" description="Basic residues" evidence="15">
    <location>
        <begin position="1186"/>
        <end position="1210"/>
    </location>
</feature>
<dbReference type="PANTHER" id="PTHR24356:SF414">
    <property type="entry name" value="NON-SPECIFIC SERINE_THREONINE PROTEIN KINASE"/>
    <property type="match status" value="1"/>
</dbReference>
<dbReference type="GO" id="GO:0005737">
    <property type="term" value="C:cytoplasm"/>
    <property type="evidence" value="ECO:0007669"/>
    <property type="project" value="UniProtKB-SubCell"/>
</dbReference>
<dbReference type="EMBL" id="JAFNEN010000064">
    <property type="protein sequence ID" value="KAG8196772.1"/>
    <property type="molecule type" value="Genomic_DNA"/>
</dbReference>
<evidence type="ECO:0000256" key="3">
    <source>
        <dbReference type="ARBA" id="ARBA00009903"/>
    </source>
</evidence>
<feature type="compositionally biased region" description="Low complexity" evidence="15">
    <location>
        <begin position="1067"/>
        <end position="1079"/>
    </location>
</feature>
<dbReference type="Pfam" id="PF00069">
    <property type="entry name" value="Pkinase"/>
    <property type="match status" value="1"/>
</dbReference>
<proteinExistence type="inferred from homology"/>
<dbReference type="FunFam" id="3.30.200.20:FF:000012">
    <property type="entry name" value="microtubule-associated serine/threonine-protein kinase 2 isoform X1"/>
    <property type="match status" value="1"/>
</dbReference>
<dbReference type="InterPro" id="IPR000961">
    <property type="entry name" value="AGC-kinase_C"/>
</dbReference>
<feature type="region of interest" description="Disordered" evidence="15">
    <location>
        <begin position="1"/>
        <end position="35"/>
    </location>
</feature>
<dbReference type="InterPro" id="IPR011009">
    <property type="entry name" value="Kinase-like_dom_sf"/>
</dbReference>
<evidence type="ECO:0000256" key="6">
    <source>
        <dbReference type="ARBA" id="ARBA00022527"/>
    </source>
</evidence>
<dbReference type="GO" id="GO:0035556">
    <property type="term" value="P:intracellular signal transduction"/>
    <property type="evidence" value="ECO:0007669"/>
    <property type="project" value="TreeGrafter"/>
</dbReference>
<dbReference type="PROSITE" id="PS50011">
    <property type="entry name" value="PROTEIN_KINASE_DOM"/>
    <property type="match status" value="1"/>
</dbReference>
<dbReference type="Pfam" id="PF17820">
    <property type="entry name" value="PDZ_6"/>
    <property type="match status" value="1"/>
</dbReference>
<sequence length="1987" mass="219832">MCEKDHSQWRHSRREAFTSRSSSAPQARHPTNPQRWRDVPCPTVGSFMVENRLEEVLMGVVPSDLPLNQFCCLSEEDLRTKFNVDDAEKVKHVMTVIQLAKEFDSCRVERTASSPTISPKLCEYDDLLCLFPRKPRPISRQISEDMRIRRESFGASPHAQHSPQVESSNLLRMRASLMGQSAPSLSACMKDLVPPRRGRAARKSFICNTSPTLPRCNSPVLQESLRNVSASSHAISASVKRVDGRRWSLASLPSSGYGTNTPGSSNVSSQCSSQEKLHMLTHANVDDVHSSHTHFSSNESNPGLEEDGRHSPVVRPRSRSLSLAWLCLAPLDPLRSPGVDSETVAMNNVYKERFPKATQQMEEKLHQFLNENRNYDAGDSLDAVARFVHHQVIQMAEDCLSQSQNQIISSQYFFEMSESLEKLMFECIEKSPEAVQFLRGLIKKLLVIISRPARLLECLEFDPEEFYRLLEAAEGHAKVQQVTTDIPKYIISKLGLNRDPLAGLSLSNDFEPPEQTDFAGKTGRDLFPKSKPPSESDFENVKLISNGAYGAVYLVRHIKSRLRFAMKKINKHNLMLRNQVEQAFSERDIMSFTDNPFVVSMFCSFETKKHLCMVMEYVEGGDCATLLKNMGPLPVDLARFYFAETVLAVEYLHSYGIVHRDLKPDNLLITSMGHIKLTDFGLSKVGLMNLATNLYEGYVDRETKQFTDKQVYGTPEYIAPEVILRQGYGKPVDWWSMGIILYEFLVGCVPFFGETPEELFAHVINDEIEWPASNEWPATDDAKELIALLLQQNPRDRLGTGGAQEVKEHQFFDELDWRCILRQKAEFVPQLDSEDDTSYFDTRADRYSHELEDSEDLEDPDESALFSSFSSCSPRFRKVYSRVEKELEEEHMLQQSKDEYRKSFTRSDSNTSDHSDSPNSLMGSLAETPEDSGSKDVFLPFDTNGKSLSTSVLNLDSSTEKHYTLSKLSYSSGPKDNLPRFSISTDCDVMTEDHKELSPVEETDAKVSPKAVIHPPMTTAGRIYIPPISPMTKHSPRSVIKSASVSGLSLIIPADEFGPPPIGSPGGSSTSSRDTSPSRELSPLVAQLKPPIIIRKGARGYGFTIRAIRVYYGDSDVYTVHHLIMAVENNSPAFESGLRPGDLITHINGEPTQGLLHHQVLHLILSGGDRINIRTIPLDSTTIKSGGRKRNPSAIKMAKRPYSCRRRSAQVKRDTHSDKKRRASLLRRLSSKRASAEIHQVTGSSPVLTPSRSFQSLTRSLTAADSLPASPTRTKSPRSPPTARLCSQSDSPHSTGNSSQSSSPSSSVPNSPASSTHLPHFPRPSSLHGLKHKLTQTFHSPRRKSVGHIPLSPLARTPSPSPITSTSPTRSPSPLAFPIAHHHPPNPQVSQNFQILKSSTVVPLSATICSSAKKSFMRPKSAEPSSPLLRRALSPDRLHPKSAEVKAKRESFSGQASPLALSSSPSPRSQYLTSARLSLTSQRSSSNTSYAISGVGKSMNDLADATNDYYSFQEYEGGCSTPKSRLEGRISRSAVSQLRKRGEKPVKSLLSQQLFKADQESHKDYAAHSEVKSVAPSTPDIEITRCSMSIESDEEVSAVVASPSELVVEKRGRSESQPAPTTNFSFDMVKARVCPPVAQTSSGITTMKNTDCDKNSSLVTVAETNVKDTIAAIESKTAKNSILVIQTKPPKDPIVSTQMKQTKDLNAVTQAKSVKDSTAVVQTRPSKDLVNTNQTKNISDLTGVSQTKIANDLVSETKKVQVLDGGDQQKTEALKVSASAKSKQLEFAKHSNSSSLEAKVQNLKDFAEISNSSSSATVQNVKEQVLSEKSKQSPPKEIKVPILQPTAVSASNTGEEPKKTTVSRKMATVEKPILVNENVKKSEEKGKLFSSSFEIKLSKSNVDVKSDIKSGSSQPDSKSAPEASKKDQKSEALKKERKPSPETLKKEQKPVPETLKKEQKPGSEISKKEQKTDTIKRAGDKKKAEKE</sequence>
<dbReference type="InterPro" id="IPR050236">
    <property type="entry name" value="Ser_Thr_kinase_AGC"/>
</dbReference>
<evidence type="ECO:0000313" key="20">
    <source>
        <dbReference type="Proteomes" id="UP000827092"/>
    </source>
</evidence>
<feature type="compositionally biased region" description="Polar residues" evidence="15">
    <location>
        <begin position="1241"/>
        <end position="1263"/>
    </location>
</feature>
<dbReference type="CDD" id="cd06705">
    <property type="entry name" value="PDZ_MAST"/>
    <property type="match status" value="1"/>
</dbReference>
<evidence type="ECO:0000259" key="16">
    <source>
        <dbReference type="PROSITE" id="PS50011"/>
    </source>
</evidence>
<feature type="region of interest" description="Disordered" evidence="15">
    <location>
        <begin position="890"/>
        <end position="939"/>
    </location>
</feature>
<comment type="subcellular location">
    <subcellularLocation>
        <location evidence="2">Cytoplasm</location>
    </subcellularLocation>
</comment>
<dbReference type="InterPro" id="IPR015022">
    <property type="entry name" value="MAST_pre-PK_dom"/>
</dbReference>
<feature type="compositionally biased region" description="Basic and acidic residues" evidence="15">
    <location>
        <begin position="1825"/>
        <end position="1839"/>
    </location>
</feature>
<evidence type="ECO:0000256" key="2">
    <source>
        <dbReference type="ARBA" id="ARBA00004496"/>
    </source>
</evidence>
<keyword evidence="7" id="KW-0597">Phosphoprotein</keyword>
<dbReference type="PROSITE" id="PS50106">
    <property type="entry name" value="PDZ"/>
    <property type="match status" value="1"/>
</dbReference>
<dbReference type="CDD" id="cd05609">
    <property type="entry name" value="STKc_MAST"/>
    <property type="match status" value="1"/>
</dbReference>
<feature type="domain" description="Protein kinase" evidence="16">
    <location>
        <begin position="538"/>
        <end position="812"/>
    </location>
</feature>
<feature type="domain" description="AGC-kinase C-terminal" evidence="18">
    <location>
        <begin position="813"/>
        <end position="881"/>
    </location>
</feature>
<keyword evidence="6" id="KW-0723">Serine/threonine-protein kinase</keyword>
<dbReference type="Gene3D" id="2.30.42.10">
    <property type="match status" value="1"/>
</dbReference>
<dbReference type="InterPro" id="IPR001478">
    <property type="entry name" value="PDZ"/>
</dbReference>
<comment type="cofactor">
    <cofactor evidence="1">
        <name>Mg(2+)</name>
        <dbReference type="ChEBI" id="CHEBI:18420"/>
    </cofactor>
</comment>
<evidence type="ECO:0000256" key="9">
    <source>
        <dbReference type="ARBA" id="ARBA00022741"/>
    </source>
</evidence>
<feature type="compositionally biased region" description="Basic residues" evidence="15">
    <location>
        <begin position="1218"/>
        <end position="1231"/>
    </location>
</feature>
<feature type="compositionally biased region" description="Basic and acidic residues" evidence="15">
    <location>
        <begin position="890"/>
        <end position="902"/>
    </location>
</feature>
<accession>A0AAV6VLN4</accession>
<dbReference type="InterPro" id="IPR036034">
    <property type="entry name" value="PDZ_sf"/>
</dbReference>
<feature type="region of interest" description="Disordered" evidence="15">
    <location>
        <begin position="1811"/>
        <end position="1987"/>
    </location>
</feature>
<protein>
    <recommendedName>
        <fullName evidence="4">non-specific serine/threonine protein kinase</fullName>
        <ecNumber evidence="4">2.7.11.1</ecNumber>
    </recommendedName>
</protein>
<dbReference type="Gene3D" id="1.10.510.10">
    <property type="entry name" value="Transferase(Phosphotransferase) domain 1"/>
    <property type="match status" value="1"/>
</dbReference>
<dbReference type="SMART" id="SM00220">
    <property type="entry name" value="S_TKc"/>
    <property type="match status" value="1"/>
</dbReference>
<dbReference type="InterPro" id="IPR023142">
    <property type="entry name" value="MAST_pre-PK_dom_sf"/>
</dbReference>
<dbReference type="EC" id="2.7.11.1" evidence="4"/>
<evidence type="ECO:0000256" key="13">
    <source>
        <dbReference type="ARBA" id="ARBA00047899"/>
    </source>
</evidence>
<feature type="compositionally biased region" description="Basic and acidic residues" evidence="15">
    <location>
        <begin position="1878"/>
        <end position="1887"/>
    </location>
</feature>
<feature type="compositionally biased region" description="Polar residues" evidence="15">
    <location>
        <begin position="1811"/>
        <end position="1822"/>
    </location>
</feature>
<dbReference type="FunFam" id="2.30.42.10:FF:000008">
    <property type="entry name" value="microtubule-associated serine/threonine-protein kinase 4 isoform X2"/>
    <property type="match status" value="1"/>
</dbReference>
<keyword evidence="8" id="KW-0808">Transferase</keyword>
<dbReference type="InterPro" id="IPR041489">
    <property type="entry name" value="PDZ_6"/>
</dbReference>
<feature type="compositionally biased region" description="Low complexity" evidence="15">
    <location>
        <begin position="1456"/>
        <end position="1468"/>
    </location>
</feature>
<evidence type="ECO:0000256" key="8">
    <source>
        <dbReference type="ARBA" id="ARBA00022679"/>
    </source>
</evidence>
<dbReference type="InterPro" id="IPR008271">
    <property type="entry name" value="Ser/Thr_kinase_AS"/>
</dbReference>
<dbReference type="InterPro" id="IPR037711">
    <property type="entry name" value="MAST"/>
</dbReference>
<gene>
    <name evidence="19" type="ORF">JTE90_014505</name>
</gene>
<comment type="caution">
    <text evidence="19">The sequence shown here is derived from an EMBL/GenBank/DDBJ whole genome shotgun (WGS) entry which is preliminary data.</text>
</comment>
<evidence type="ECO:0000256" key="11">
    <source>
        <dbReference type="ARBA" id="ARBA00022840"/>
    </source>
</evidence>
<dbReference type="PANTHER" id="PTHR24356">
    <property type="entry name" value="SERINE/THREONINE-PROTEIN KINASE"/>
    <property type="match status" value="1"/>
</dbReference>
<keyword evidence="10" id="KW-0418">Kinase</keyword>
<dbReference type="Gene3D" id="3.30.200.20">
    <property type="entry name" value="Phosphorylase Kinase, domain 1"/>
    <property type="match status" value="1"/>
</dbReference>
<dbReference type="PROSITE" id="PS51285">
    <property type="entry name" value="AGC_KINASE_CTER"/>
    <property type="match status" value="1"/>
</dbReference>
<dbReference type="SMART" id="SM00228">
    <property type="entry name" value="PDZ"/>
    <property type="match status" value="1"/>
</dbReference>
<evidence type="ECO:0000256" key="7">
    <source>
        <dbReference type="ARBA" id="ARBA00022553"/>
    </source>
</evidence>
<evidence type="ECO:0000256" key="5">
    <source>
        <dbReference type="ARBA" id="ARBA00022490"/>
    </source>
</evidence>
<keyword evidence="11" id="KW-0067">ATP-binding</keyword>
<feature type="region of interest" description="Disordered" evidence="15">
    <location>
        <begin position="289"/>
        <end position="313"/>
    </location>
</feature>
<dbReference type="Proteomes" id="UP000827092">
    <property type="component" value="Unassembled WGS sequence"/>
</dbReference>
<comment type="catalytic activity">
    <reaction evidence="13">
        <text>L-threonyl-[protein] + ATP = O-phospho-L-threonyl-[protein] + ADP + H(+)</text>
        <dbReference type="Rhea" id="RHEA:46608"/>
        <dbReference type="Rhea" id="RHEA-COMP:11060"/>
        <dbReference type="Rhea" id="RHEA-COMP:11605"/>
        <dbReference type="ChEBI" id="CHEBI:15378"/>
        <dbReference type="ChEBI" id="CHEBI:30013"/>
        <dbReference type="ChEBI" id="CHEBI:30616"/>
        <dbReference type="ChEBI" id="CHEBI:61977"/>
        <dbReference type="ChEBI" id="CHEBI:456216"/>
        <dbReference type="EC" id="2.7.11.1"/>
    </reaction>
</comment>
<feature type="compositionally biased region" description="Basic and acidic residues" evidence="15">
    <location>
        <begin position="1433"/>
        <end position="1451"/>
    </location>
</feature>
<dbReference type="InterPro" id="IPR000719">
    <property type="entry name" value="Prot_kinase_dom"/>
</dbReference>
<dbReference type="PROSITE" id="PS00108">
    <property type="entry name" value="PROTEIN_KINASE_ST"/>
    <property type="match status" value="1"/>
</dbReference>
<evidence type="ECO:0000256" key="15">
    <source>
        <dbReference type="SAM" id="MobiDB-lite"/>
    </source>
</evidence>
<evidence type="ECO:0000313" key="19">
    <source>
        <dbReference type="EMBL" id="KAG8196772.1"/>
    </source>
</evidence>
<feature type="region of interest" description="Disordered" evidence="15">
    <location>
        <begin position="1183"/>
        <end position="1390"/>
    </location>
</feature>
<comment type="catalytic activity">
    <reaction evidence="14">
        <text>L-seryl-[protein] + ATP = O-phospho-L-seryl-[protein] + ADP + H(+)</text>
        <dbReference type="Rhea" id="RHEA:17989"/>
        <dbReference type="Rhea" id="RHEA-COMP:9863"/>
        <dbReference type="Rhea" id="RHEA-COMP:11604"/>
        <dbReference type="ChEBI" id="CHEBI:15378"/>
        <dbReference type="ChEBI" id="CHEBI:29999"/>
        <dbReference type="ChEBI" id="CHEBI:30616"/>
        <dbReference type="ChEBI" id="CHEBI:83421"/>
        <dbReference type="ChEBI" id="CHEBI:456216"/>
        <dbReference type="EC" id="2.7.11.1"/>
    </reaction>
</comment>
<dbReference type="FunFam" id="1.10.510.10:FF:000012">
    <property type="entry name" value="microtubule-associated serine/threonine-protein kinase 2 isoform X1"/>
    <property type="match status" value="1"/>
</dbReference>
<dbReference type="GO" id="GO:0000287">
    <property type="term" value="F:magnesium ion binding"/>
    <property type="evidence" value="ECO:0007669"/>
    <property type="project" value="InterPro"/>
</dbReference>
<dbReference type="GO" id="GO:0004674">
    <property type="term" value="F:protein serine/threonine kinase activity"/>
    <property type="evidence" value="ECO:0007669"/>
    <property type="project" value="UniProtKB-KW"/>
</dbReference>
<dbReference type="SUPFAM" id="SSF50156">
    <property type="entry name" value="PDZ domain-like"/>
    <property type="match status" value="1"/>
</dbReference>
<feature type="region of interest" description="Disordered" evidence="15">
    <location>
        <begin position="1413"/>
        <end position="1468"/>
    </location>
</feature>
<evidence type="ECO:0000256" key="10">
    <source>
        <dbReference type="ARBA" id="ARBA00022777"/>
    </source>
</evidence>
<feature type="domain" description="PDZ" evidence="17">
    <location>
        <begin position="1091"/>
        <end position="1179"/>
    </location>
</feature>
<feature type="compositionally biased region" description="Polar residues" evidence="15">
    <location>
        <begin position="1889"/>
        <end position="1901"/>
    </location>
</feature>
<feature type="compositionally biased region" description="Basic residues" evidence="15">
    <location>
        <begin position="1329"/>
        <end position="1346"/>
    </location>
</feature>
<name>A0AAV6VLN4_9ARAC</name>
<evidence type="ECO:0000256" key="12">
    <source>
        <dbReference type="ARBA" id="ARBA00022842"/>
    </source>
</evidence>
<dbReference type="Pfam" id="PF08926">
    <property type="entry name" value="DUF1908"/>
    <property type="match status" value="1"/>
</dbReference>
<dbReference type="SUPFAM" id="SSF56112">
    <property type="entry name" value="Protein kinase-like (PK-like)"/>
    <property type="match status" value="1"/>
</dbReference>
<dbReference type="Gene3D" id="1.20.1480.20">
    <property type="entry name" value="MAST3 pre-PK domain-like"/>
    <property type="match status" value="1"/>
</dbReference>
<keyword evidence="5" id="KW-0963">Cytoplasm</keyword>
<dbReference type="GO" id="GO:0005524">
    <property type="term" value="F:ATP binding"/>
    <property type="evidence" value="ECO:0007669"/>
    <property type="project" value="UniProtKB-KW"/>
</dbReference>
<reference evidence="19 20" key="1">
    <citation type="journal article" date="2022" name="Nat. Ecol. Evol.">
        <title>A masculinizing supergene underlies an exaggerated male reproductive morph in a spider.</title>
        <authorList>
            <person name="Hendrickx F."/>
            <person name="De Corte Z."/>
            <person name="Sonet G."/>
            <person name="Van Belleghem S.M."/>
            <person name="Kostlbacher S."/>
            <person name="Vangestel C."/>
        </authorList>
    </citation>
    <scope>NUCLEOTIDE SEQUENCE [LARGE SCALE GENOMIC DNA]</scope>
    <source>
        <strain evidence="19">W744_W776</strain>
    </source>
</reference>
<feature type="compositionally biased region" description="Low complexity" evidence="15">
    <location>
        <begin position="1291"/>
        <end position="1315"/>
    </location>
</feature>
<organism evidence="19 20">
    <name type="scientific">Oedothorax gibbosus</name>
    <dbReference type="NCBI Taxonomy" id="931172"/>
    <lineage>
        <taxon>Eukaryota</taxon>
        <taxon>Metazoa</taxon>
        <taxon>Ecdysozoa</taxon>
        <taxon>Arthropoda</taxon>
        <taxon>Chelicerata</taxon>
        <taxon>Arachnida</taxon>
        <taxon>Araneae</taxon>
        <taxon>Araneomorphae</taxon>
        <taxon>Entelegynae</taxon>
        <taxon>Araneoidea</taxon>
        <taxon>Linyphiidae</taxon>
        <taxon>Erigoninae</taxon>
        <taxon>Oedothorax</taxon>
    </lineage>
</organism>
<evidence type="ECO:0000256" key="14">
    <source>
        <dbReference type="ARBA" id="ARBA00048679"/>
    </source>
</evidence>
<feature type="compositionally biased region" description="Basic and acidic residues" evidence="15">
    <location>
        <begin position="1923"/>
        <end position="1987"/>
    </location>
</feature>
<feature type="region of interest" description="Disordered" evidence="15">
    <location>
        <begin position="1056"/>
        <end position="1081"/>
    </location>
</feature>
<keyword evidence="9" id="KW-0547">Nucleotide-binding</keyword>
<evidence type="ECO:0000256" key="1">
    <source>
        <dbReference type="ARBA" id="ARBA00001946"/>
    </source>
</evidence>
<comment type="similarity">
    <text evidence="3">Belongs to the protein kinase superfamily. AGC Ser/Thr protein kinase family.</text>
</comment>
<evidence type="ECO:0000259" key="17">
    <source>
        <dbReference type="PROSITE" id="PS50106"/>
    </source>
</evidence>
<feature type="compositionally biased region" description="Low complexity" evidence="15">
    <location>
        <begin position="1356"/>
        <end position="1374"/>
    </location>
</feature>
<evidence type="ECO:0000256" key="4">
    <source>
        <dbReference type="ARBA" id="ARBA00012513"/>
    </source>
</evidence>
<keyword evidence="20" id="KW-1185">Reference proteome</keyword>
<dbReference type="FunFam" id="1.20.1480.20:FF:000001">
    <property type="entry name" value="microtubule-associated serine/threonine-protein kinase 4 isoform X1"/>
    <property type="match status" value="1"/>
</dbReference>
<keyword evidence="12" id="KW-0460">Magnesium</keyword>
<feature type="compositionally biased region" description="Polar residues" evidence="15">
    <location>
        <begin position="18"/>
        <end position="34"/>
    </location>
</feature>
<dbReference type="SUPFAM" id="SSF140482">
    <property type="entry name" value="MAST3 pre-PK domain-like"/>
    <property type="match status" value="1"/>
</dbReference>
<evidence type="ECO:0000259" key="18">
    <source>
        <dbReference type="PROSITE" id="PS51285"/>
    </source>
</evidence>